<dbReference type="InterPro" id="IPR007548">
    <property type="entry name" value="DUF505"/>
</dbReference>
<dbReference type="AlphaFoldDB" id="A0AAU9C1U0"/>
<gene>
    <name evidence="1" type="ORF">MIT9_P1131</name>
</gene>
<protein>
    <submittedName>
        <fullName evidence="1">Uncharacterized protein</fullName>
    </submittedName>
</protein>
<evidence type="ECO:0000313" key="2">
    <source>
        <dbReference type="Proteomes" id="UP001321825"/>
    </source>
</evidence>
<organism evidence="1 2">
    <name type="scientific">Methylomarinovum caldicuralii</name>
    <dbReference type="NCBI Taxonomy" id="438856"/>
    <lineage>
        <taxon>Bacteria</taxon>
        <taxon>Pseudomonadati</taxon>
        <taxon>Pseudomonadota</taxon>
        <taxon>Gammaproteobacteria</taxon>
        <taxon>Methylococcales</taxon>
        <taxon>Methylothermaceae</taxon>
        <taxon>Methylomarinovum</taxon>
    </lineage>
</organism>
<dbReference type="KEGG" id="mcau:MIT9_P1131"/>
<reference evidence="2" key="1">
    <citation type="journal article" date="2024" name="Int. J. Syst. Evol. Microbiol.">
        <title>Methylomarinovum tepidoasis sp. nov., a moderately thermophilic methanotroph of the family Methylothermaceae isolated from a deep-sea hydrothermal field.</title>
        <authorList>
            <person name="Hirayama H."/>
            <person name="Takaki Y."/>
            <person name="Abe M."/>
            <person name="Miyazaki M."/>
            <person name="Uematsu K."/>
            <person name="Matsui Y."/>
            <person name="Takai K."/>
        </authorList>
    </citation>
    <scope>NUCLEOTIDE SEQUENCE [LARGE SCALE GENOMIC DNA]</scope>
    <source>
        <strain evidence="2">IT-9</strain>
    </source>
</reference>
<dbReference type="EMBL" id="AP024714">
    <property type="protein sequence ID" value="BCX81553.1"/>
    <property type="molecule type" value="Genomic_DNA"/>
</dbReference>
<dbReference type="Pfam" id="PF04458">
    <property type="entry name" value="DUF505"/>
    <property type="match status" value="1"/>
</dbReference>
<accession>A0AAU9C1U0</accession>
<proteinExistence type="predicted"/>
<keyword evidence="2" id="KW-1185">Reference proteome</keyword>
<name>A0AAU9C1U0_9GAMM</name>
<dbReference type="Proteomes" id="UP001321825">
    <property type="component" value="Chromosome"/>
</dbReference>
<evidence type="ECO:0000313" key="1">
    <source>
        <dbReference type="EMBL" id="BCX81553.1"/>
    </source>
</evidence>
<sequence>MLLELEAEGLARQEKPLHWTPTYWGTRIVQAIRQLQRQGQLAPTAEWKEGWRWIGSEIITLLKSAERAGGVGPIGEGPLTERGLAAVQHDPKRKTDILQLTEAGKTVLEAYRTLEPELNISGALAERIRHLPLGPTESARLSTPDHEEHLLEAMRLIAYSAPASDIFNFTILGRAVKKPWNWAVSGRPRPRC</sequence>